<dbReference type="PANTHER" id="PTHR30482">
    <property type="entry name" value="HIGH-AFFINITY BRANCHED-CHAIN AMINO ACID TRANSPORT SYSTEM PERMEASE"/>
    <property type="match status" value="1"/>
</dbReference>
<gene>
    <name evidence="7" type="ORF">KQX62_05235</name>
</gene>
<dbReference type="EMBL" id="CP076676">
    <property type="protein sequence ID" value="UYO40713.1"/>
    <property type="molecule type" value="Genomic_DNA"/>
</dbReference>
<sequence length="351" mass="37719">MTEASPTVEAVSPPRTRRRPAVLPIIEIAVLAIFLLLPVVLQDYLTVFMTRVLILCLFALSFDLVWGYAGIMSFGQAVFFGGAGYGVALLGRDLGISSMLLVVPAGVLIGFALALLIGGFLLLGRNPSSVIFVSLGTLTASYAFDRLARGWYYLGGQNGIPSIPQMTIGSYELGEGAVFYYLALAILFAVYLGCRFLVRSQFGLALAGLRENEQRIAFFGYKVQHLKAIVFSLGGAIAGLAGSLYAFHEGFVWPNMLGVVMSTQVVLYVLFGGSGTLIGAVIGTVVIEIVSFWLSNSYQDIWPIILGALMLLVILFRPAGLISLVVGHSERIGSFGRPPRLGRKERSHGPA</sequence>
<feature type="transmembrane region" description="Helical" evidence="6">
    <location>
        <begin position="178"/>
        <end position="198"/>
    </location>
</feature>
<keyword evidence="3 6" id="KW-0812">Transmembrane</keyword>
<dbReference type="CDD" id="cd06581">
    <property type="entry name" value="TM_PBP1_LivM_like"/>
    <property type="match status" value="1"/>
</dbReference>
<feature type="transmembrane region" description="Helical" evidence="6">
    <location>
        <begin position="277"/>
        <end position="295"/>
    </location>
</feature>
<feature type="transmembrane region" description="Helical" evidence="6">
    <location>
        <begin position="228"/>
        <end position="247"/>
    </location>
</feature>
<evidence type="ECO:0000256" key="2">
    <source>
        <dbReference type="ARBA" id="ARBA00022475"/>
    </source>
</evidence>
<feature type="transmembrane region" description="Helical" evidence="6">
    <location>
        <begin position="73"/>
        <end position="90"/>
    </location>
</feature>
<evidence type="ECO:0000256" key="4">
    <source>
        <dbReference type="ARBA" id="ARBA00022989"/>
    </source>
</evidence>
<proteinExistence type="predicted"/>
<dbReference type="AlphaFoldDB" id="A0AAX3E174"/>
<dbReference type="GO" id="GO:0015658">
    <property type="term" value="F:branched-chain amino acid transmembrane transporter activity"/>
    <property type="evidence" value="ECO:0007669"/>
    <property type="project" value="InterPro"/>
</dbReference>
<name>A0AAX3E174_RHOPL</name>
<protein>
    <submittedName>
        <fullName evidence="7">Branched-chain amino acid ABC transporter permease</fullName>
    </submittedName>
</protein>
<dbReference type="Pfam" id="PF02653">
    <property type="entry name" value="BPD_transp_2"/>
    <property type="match status" value="1"/>
</dbReference>
<comment type="subcellular location">
    <subcellularLocation>
        <location evidence="1">Cell membrane</location>
        <topology evidence="1">Multi-pass membrane protein</topology>
    </subcellularLocation>
</comment>
<accession>A0AAX3E174</accession>
<dbReference type="InterPro" id="IPR001851">
    <property type="entry name" value="ABC_transp_permease"/>
</dbReference>
<feature type="transmembrane region" description="Helical" evidence="6">
    <location>
        <begin position="96"/>
        <end position="123"/>
    </location>
</feature>
<keyword evidence="5 6" id="KW-0472">Membrane</keyword>
<evidence type="ECO:0000313" key="8">
    <source>
        <dbReference type="Proteomes" id="UP001163166"/>
    </source>
</evidence>
<evidence type="ECO:0000256" key="3">
    <source>
        <dbReference type="ARBA" id="ARBA00022692"/>
    </source>
</evidence>
<organism evidence="7 8">
    <name type="scientific">Rhodopseudomonas palustris</name>
    <dbReference type="NCBI Taxonomy" id="1076"/>
    <lineage>
        <taxon>Bacteria</taxon>
        <taxon>Pseudomonadati</taxon>
        <taxon>Pseudomonadota</taxon>
        <taxon>Alphaproteobacteria</taxon>
        <taxon>Hyphomicrobiales</taxon>
        <taxon>Nitrobacteraceae</taxon>
        <taxon>Rhodopseudomonas</taxon>
    </lineage>
</organism>
<feature type="transmembrane region" description="Helical" evidence="6">
    <location>
        <begin position="21"/>
        <end position="41"/>
    </location>
</feature>
<dbReference type="InterPro" id="IPR043428">
    <property type="entry name" value="LivM-like"/>
</dbReference>
<feature type="transmembrane region" description="Helical" evidence="6">
    <location>
        <begin position="301"/>
        <end position="327"/>
    </location>
</feature>
<dbReference type="RefSeq" id="WP_264075658.1">
    <property type="nucleotide sequence ID" value="NZ_CP076676.1"/>
</dbReference>
<dbReference type="Proteomes" id="UP001163166">
    <property type="component" value="Chromosome"/>
</dbReference>
<evidence type="ECO:0000256" key="6">
    <source>
        <dbReference type="SAM" id="Phobius"/>
    </source>
</evidence>
<evidence type="ECO:0000313" key="7">
    <source>
        <dbReference type="EMBL" id="UYO40713.1"/>
    </source>
</evidence>
<dbReference type="PANTHER" id="PTHR30482:SF17">
    <property type="entry name" value="ABC TRANSPORTER ATP-BINDING PROTEIN"/>
    <property type="match status" value="1"/>
</dbReference>
<evidence type="ECO:0000256" key="5">
    <source>
        <dbReference type="ARBA" id="ARBA00023136"/>
    </source>
</evidence>
<keyword evidence="2" id="KW-1003">Cell membrane</keyword>
<feature type="transmembrane region" description="Helical" evidence="6">
    <location>
        <begin position="47"/>
        <end position="66"/>
    </location>
</feature>
<keyword evidence="4 6" id="KW-1133">Transmembrane helix</keyword>
<evidence type="ECO:0000256" key="1">
    <source>
        <dbReference type="ARBA" id="ARBA00004651"/>
    </source>
</evidence>
<dbReference type="GO" id="GO:0005886">
    <property type="term" value="C:plasma membrane"/>
    <property type="evidence" value="ECO:0007669"/>
    <property type="project" value="UniProtKB-SubCell"/>
</dbReference>
<reference evidence="7" key="1">
    <citation type="journal article" date="2022" name="Biol. Control">
        <title>In silico genomic analysis of Rhodopseudomonas palustris strains revealed potential biocontrol agents and crop yield enhancers.</title>
        <authorList>
            <person name="Surachat K."/>
            <person name="Kantachote D."/>
            <person name="Deachamag P."/>
            <person name="Wonglapsuwan M."/>
        </authorList>
    </citation>
    <scope>NUCLEOTIDE SEQUENCE</scope>
    <source>
        <strain evidence="7">TLS06</strain>
    </source>
</reference>